<proteinExistence type="predicted"/>
<dbReference type="PROSITE" id="PS51318">
    <property type="entry name" value="TAT"/>
    <property type="match status" value="1"/>
</dbReference>
<evidence type="ECO:0000256" key="1">
    <source>
        <dbReference type="SAM" id="SignalP"/>
    </source>
</evidence>
<dbReference type="PANTHER" id="PTHR43283:SF3">
    <property type="entry name" value="BETA-LACTAMASE FAMILY PROTEIN (AFU_ORTHOLOGUE AFUA_5G07500)"/>
    <property type="match status" value="1"/>
</dbReference>
<name>A0ABS1UF94_9PROT</name>
<keyword evidence="1" id="KW-0732">Signal</keyword>
<gene>
    <name evidence="3" type="ORF">JMJ56_30850</name>
</gene>
<feature type="chain" id="PRO_5047250470" evidence="1">
    <location>
        <begin position="29"/>
        <end position="446"/>
    </location>
</feature>
<evidence type="ECO:0000313" key="3">
    <source>
        <dbReference type="EMBL" id="MBL6082372.1"/>
    </source>
</evidence>
<keyword evidence="4" id="KW-1185">Reference proteome</keyword>
<accession>A0ABS1UF94</accession>
<evidence type="ECO:0000259" key="2">
    <source>
        <dbReference type="Pfam" id="PF00144"/>
    </source>
</evidence>
<dbReference type="InterPro" id="IPR006311">
    <property type="entry name" value="TAT_signal"/>
</dbReference>
<feature type="domain" description="Beta-lactamase-related" evidence="2">
    <location>
        <begin position="63"/>
        <end position="422"/>
    </location>
</feature>
<organism evidence="3 4">
    <name type="scientific">Belnapia arida</name>
    <dbReference type="NCBI Taxonomy" id="2804533"/>
    <lineage>
        <taxon>Bacteria</taxon>
        <taxon>Pseudomonadati</taxon>
        <taxon>Pseudomonadota</taxon>
        <taxon>Alphaproteobacteria</taxon>
        <taxon>Acetobacterales</taxon>
        <taxon>Roseomonadaceae</taxon>
        <taxon>Belnapia</taxon>
    </lineage>
</organism>
<feature type="signal peptide" evidence="1">
    <location>
        <begin position="1"/>
        <end position="28"/>
    </location>
</feature>
<comment type="caution">
    <text evidence="3">The sequence shown here is derived from an EMBL/GenBank/DDBJ whole genome shotgun (WGS) entry which is preliminary data.</text>
</comment>
<dbReference type="InterPro" id="IPR050789">
    <property type="entry name" value="Diverse_Enzym_Activities"/>
</dbReference>
<protein>
    <submittedName>
        <fullName evidence="3">Beta-lactamase family protein</fullName>
    </submittedName>
</protein>
<dbReference type="Gene3D" id="3.40.710.10">
    <property type="entry name" value="DD-peptidase/beta-lactamase superfamily"/>
    <property type="match status" value="1"/>
</dbReference>
<evidence type="ECO:0000313" key="4">
    <source>
        <dbReference type="Proteomes" id="UP000660885"/>
    </source>
</evidence>
<dbReference type="PANTHER" id="PTHR43283">
    <property type="entry name" value="BETA-LACTAMASE-RELATED"/>
    <property type="match status" value="1"/>
</dbReference>
<dbReference type="InterPro" id="IPR001466">
    <property type="entry name" value="Beta-lactam-related"/>
</dbReference>
<sequence length="446" mass="47952">MNTVQASRRTALAAGVSGIFAAAGSASAQAPATTTSGAQPRPITGSGDLVQGFSRERLARIRSALEREAERGSFPGCVVAVARNGQVVHMEAVGHQDAARTRPMPMDAIFLQASMTKPITSVAAMMLVEEGRMKLNDPITNWMPELANLKVEQRREGQPTEDVAPIRPILVHDLLRHTAGFIYSNSAPTPRLKELYEGHNIEASAGPITSDEMLRRLGTIPLAHQPGTMFHYSISTDVLGLLVERVSGQPLDRHFRERLLDPLGMRDTAWFVEPGKRGRLAEAPTTDPQTAPMWRAYRILENEAGLSYFRGGAGMVSTAADYLRFSQMLANGGVLDGQRYLAAPVVNFMMSNHIVGMGGNPSASTGPGYGFGLGFGVRLADGMGFSPGSPGDAMWAGAWGTSFTIDRAEGLVGILMAQGPSNRVQTRMLFKNLVYGAMAESRRVPT</sequence>
<dbReference type="InterPro" id="IPR012338">
    <property type="entry name" value="Beta-lactam/transpept-like"/>
</dbReference>
<dbReference type="SUPFAM" id="SSF56601">
    <property type="entry name" value="beta-lactamase/transpeptidase-like"/>
    <property type="match status" value="1"/>
</dbReference>
<dbReference type="EMBL" id="JAETWB010000064">
    <property type="protein sequence ID" value="MBL6082372.1"/>
    <property type="molecule type" value="Genomic_DNA"/>
</dbReference>
<dbReference type="Pfam" id="PF00144">
    <property type="entry name" value="Beta-lactamase"/>
    <property type="match status" value="1"/>
</dbReference>
<dbReference type="Proteomes" id="UP000660885">
    <property type="component" value="Unassembled WGS sequence"/>
</dbReference>
<reference evidence="3 4" key="1">
    <citation type="submission" date="2021-01" db="EMBL/GenBank/DDBJ databases">
        <title>Belnapia mucosa sp. nov. and Belnapia arida sp. nov., isolated from the Tabernas Desert (Almeria, Spain).</title>
        <authorList>
            <person name="Molina-Menor E."/>
            <person name="Vidal-Verdu A."/>
            <person name="Calonge A."/>
            <person name="Satari L."/>
            <person name="Pereto J."/>
            <person name="Porcar M."/>
        </authorList>
    </citation>
    <scope>NUCLEOTIDE SEQUENCE [LARGE SCALE GENOMIC DNA]</scope>
    <source>
        <strain evidence="3 4">T18</strain>
    </source>
</reference>
<dbReference type="RefSeq" id="WP_202835608.1">
    <property type="nucleotide sequence ID" value="NZ_JAETWB010000064.1"/>
</dbReference>